<proteinExistence type="predicted"/>
<dbReference type="Pfam" id="PF09903">
    <property type="entry name" value="DUF2130"/>
    <property type="match status" value="1"/>
</dbReference>
<keyword evidence="3" id="KW-1185">Reference proteome</keyword>
<dbReference type="GeneID" id="98393340"/>
<dbReference type="Proteomes" id="UP000238956">
    <property type="component" value="Chromosome"/>
</dbReference>
<evidence type="ECO:0000313" key="3">
    <source>
        <dbReference type="Proteomes" id="UP000238956"/>
    </source>
</evidence>
<dbReference type="RefSeq" id="WP_104967905.1">
    <property type="nucleotide sequence ID" value="NZ_CP025536.1"/>
</dbReference>
<accession>A0A2L0D421</accession>
<name>A0A2L0D421_9STRE</name>
<dbReference type="InterPro" id="IPR019219">
    <property type="entry name" value="DUF2130"/>
</dbReference>
<reference evidence="2 3" key="1">
    <citation type="submission" date="2017-12" db="EMBL/GenBank/DDBJ databases">
        <authorList>
            <person name="Hurst M.R.H."/>
        </authorList>
    </citation>
    <scope>NUCLEOTIDE SEQUENCE [LARGE SCALE GENOMIC DNA]</scope>
    <source>
        <strain evidence="2 3">TH11417</strain>
    </source>
</reference>
<dbReference type="OrthoDB" id="3224137at2"/>
<sequence length="442" mass="51537">MNEIKCPHCQTIFTINETEYSQLLEQVRTKEFEHDLLERVSSEKRLIEEQLKNELQTQVGEKEQEILRLKHAIETFEQNQSLELQAVVSQKDADISELQQKLDKVVADNALALAQVISEKDKENQELQAKINLISLEKDKEKQEALHAIQQEKDQMANQLVLQEQKKELDKQSLLSQHQTELAQKDELIAYYKDFKAKQSTKMIGESLEQHCEYEFNRLRMTAFPNAQFSKDNDAKTGSKGDYIYREFDENGIEIISIMFEMKNEADQTASKKKNEHFFKELDKDRREKKCEYAVLVSLLEVDSELYNNGIVDVSYQYPKMYVVRPQFFIPIITLLRNAALNSLKYKQELAIVKEQHIDITHFEEDLNVFKTAFSKNYQSASKNFQKAIDEIDKSIKRMEAVKAALTTSENQLRLANNKLEDVSVKKLTRQNPTMKSKFDAL</sequence>
<dbReference type="KEGG" id="splr:C0J00_05390"/>
<feature type="coiled-coil region" evidence="1">
    <location>
        <begin position="37"/>
        <end position="166"/>
    </location>
</feature>
<dbReference type="AlphaFoldDB" id="A0A2L0D421"/>
<protein>
    <submittedName>
        <fullName evidence="2">DUF2130 domain-containing protein</fullName>
    </submittedName>
</protein>
<keyword evidence="1" id="KW-0175">Coiled coil</keyword>
<reference evidence="2 3" key="2">
    <citation type="submission" date="2018-02" db="EMBL/GenBank/DDBJ databases">
        <title>Whole genome sequencing analysis of Streptococcus pluranimalium isolated from cattle infected mastitis in China.</title>
        <authorList>
            <person name="Zhang J.-R."/>
            <person name="Hu G.-Z."/>
        </authorList>
    </citation>
    <scope>NUCLEOTIDE SEQUENCE [LARGE SCALE GENOMIC DNA]</scope>
    <source>
        <strain evidence="2 3">TH11417</strain>
    </source>
</reference>
<feature type="coiled-coil region" evidence="1">
    <location>
        <begin position="399"/>
        <end position="426"/>
    </location>
</feature>
<dbReference type="EMBL" id="CP025536">
    <property type="protein sequence ID" value="AUW96578.1"/>
    <property type="molecule type" value="Genomic_DNA"/>
</dbReference>
<evidence type="ECO:0000256" key="1">
    <source>
        <dbReference type="SAM" id="Coils"/>
    </source>
</evidence>
<organism evidence="2 3">
    <name type="scientific">Streptococcus pluranimalium</name>
    <dbReference type="NCBI Taxonomy" id="82348"/>
    <lineage>
        <taxon>Bacteria</taxon>
        <taxon>Bacillati</taxon>
        <taxon>Bacillota</taxon>
        <taxon>Bacilli</taxon>
        <taxon>Lactobacillales</taxon>
        <taxon>Streptococcaceae</taxon>
        <taxon>Streptococcus</taxon>
    </lineage>
</organism>
<gene>
    <name evidence="2" type="ORF">C0J00_05390</name>
</gene>
<dbReference type="PIRSF" id="PIRSF005850">
    <property type="entry name" value="UCP005850"/>
    <property type="match status" value="1"/>
</dbReference>
<evidence type="ECO:0000313" key="2">
    <source>
        <dbReference type="EMBL" id="AUW96578.1"/>
    </source>
</evidence>